<evidence type="ECO:0000256" key="5">
    <source>
        <dbReference type="ARBA" id="ARBA00022927"/>
    </source>
</evidence>
<feature type="compositionally biased region" description="Basic and acidic residues" evidence="7">
    <location>
        <begin position="742"/>
        <end position="778"/>
    </location>
</feature>
<dbReference type="InterPro" id="IPR011989">
    <property type="entry name" value="ARM-like"/>
</dbReference>
<feature type="compositionally biased region" description="Basic and acidic residues" evidence="7">
    <location>
        <begin position="494"/>
        <end position="519"/>
    </location>
</feature>
<evidence type="ECO:0000256" key="7">
    <source>
        <dbReference type="SAM" id="MobiDB-lite"/>
    </source>
</evidence>
<dbReference type="PANTHER" id="PTHR12758">
    <property type="entry name" value="APOPTOSIS INHIBITOR 5-RELATED"/>
    <property type="match status" value="1"/>
</dbReference>
<dbReference type="Pfam" id="PF05918">
    <property type="entry name" value="API5"/>
    <property type="match status" value="1"/>
</dbReference>
<dbReference type="PROSITE" id="PS50180">
    <property type="entry name" value="GAE"/>
    <property type="match status" value="1"/>
</dbReference>
<evidence type="ECO:0000256" key="1">
    <source>
        <dbReference type="ARBA" id="ARBA00004555"/>
    </source>
</evidence>
<dbReference type="InterPro" id="IPR013041">
    <property type="entry name" value="Clathrin_app_Ig-like_sf"/>
</dbReference>
<feature type="compositionally biased region" description="Polar residues" evidence="7">
    <location>
        <begin position="785"/>
        <end position="797"/>
    </location>
</feature>
<dbReference type="Gene3D" id="1.25.10.10">
    <property type="entry name" value="Leucine-rich Repeat Variant"/>
    <property type="match status" value="1"/>
</dbReference>
<comment type="subcellular location">
    <subcellularLocation>
        <location evidence="1">Golgi apparatus</location>
    </subcellularLocation>
</comment>
<sequence>MVKVRELILELGKLLEDPEVRLKSIKDLEVACQNKPEFISTIIEVLVNHLFDVKPVDSDAVETVFMAIFRQNKMATFAAVLKNHPTRLFPESDKDEYVYPSVQLRLYKIKSVKRRIADLIEKSLENVSKEELQQLAKLVEAEAALDANDCKFDVWDTVSVDRFLSCLQMAVPLFARGAPSMLVDCVLKLPDFDKLSDERKFDFLRALAEISSHTTAPVAQQLLPLVAELSKTYISQTERGDSKSFAYVECVLYLLLHLSHKAPDVATQTCSKEFMWRFKSLKSRTWERMKILAKTLSQDDIDVLDAEKKVGRHIIVMETKFRAEAKRQSTKTEIRSCINILAIRKLLKKRKFCFVKLSWKEARNASKPSKTYRNKIYQRAPYRSAELESISKDCSSELAQYGKCDLSYKQVQRLVGSKKFQEFSSDRKGPFVLNDTCGTAMLSWHMEESALSFLKECGEEGRSGKVRNQMYHLTCAMYVGSDLVSSERHLRKLEKKEQGEKKKQGEMRKQGENTKGEKKKQCQPLCPWNLCIFCDPSKLGKDKRAKEDKRNRLHHCYGAEIENVLSHIQANGASREIVSDFLCTDYLPPTADDPSMKRRKNIKLRRLHSLKEVVKELKKHTVGADLINYSGLMRGDKEVYEACMDPESVFVSYHAVVIEKIQKMGDDWVAVCKMSNGRYLGRDGYCNVSLTTKYIPIGVSDVQGDLIRGSEKPMHLLTNFIIVEIIEDEEENWNSDDEEDAKDDKKPSEENPKEKQKEPEKKRKEPEEKRKDREEKKYTPKKFRSSGNTPSDQLTQVTESDAVDVIEDAITRHNSNSTTELTALVARFPSISERIKDIIVKQKGSLLLEMQQRAIEYNSIVDRHKNIRSSLVERMPVLDEATFNVRRAGSFPASASTGAKASVSLPNGFEKPAVAPLVDLLDLDSDDILAAPSSSGADYLQDLLGVDLGSSSSQFGATQAPKAGTDLLLDILSIGTPSPAQNSISSIDLLSIADANSNPSNALDTLSSPVPPHTATTASTRMFDLLDGLSPSPSKEATNGPAYPSIVAYESSSLKIEFTFSKPPGNPQTTNVQATFINLSPNTFTDFIFQAAVPKFLQLHLDPASSNTLPASGNGAITQNLKVTNSQHGKKSLVMRMRIGYKLNEKDVLEEGQVSNFPRGL</sequence>
<dbReference type="SUPFAM" id="SSF48371">
    <property type="entry name" value="ARM repeat"/>
    <property type="match status" value="1"/>
</dbReference>
<evidence type="ECO:0000256" key="2">
    <source>
        <dbReference type="ARBA" id="ARBA00009515"/>
    </source>
</evidence>
<keyword evidence="9" id="KW-1185">Reference proteome</keyword>
<keyword evidence="6" id="KW-0333">Golgi apparatus</keyword>
<gene>
    <name evidence="10" type="primary">LOC104756754</name>
</gene>
<feature type="compositionally biased region" description="Acidic residues" evidence="7">
    <location>
        <begin position="731"/>
        <end position="741"/>
    </location>
</feature>
<organism evidence="9 10">
    <name type="scientific">Camelina sativa</name>
    <name type="common">False flax</name>
    <name type="synonym">Myagrum sativum</name>
    <dbReference type="NCBI Taxonomy" id="90675"/>
    <lineage>
        <taxon>Eukaryota</taxon>
        <taxon>Viridiplantae</taxon>
        <taxon>Streptophyta</taxon>
        <taxon>Embryophyta</taxon>
        <taxon>Tracheophyta</taxon>
        <taxon>Spermatophyta</taxon>
        <taxon>Magnoliopsida</taxon>
        <taxon>eudicotyledons</taxon>
        <taxon>Gunneridae</taxon>
        <taxon>Pentapetalae</taxon>
        <taxon>rosids</taxon>
        <taxon>malvids</taxon>
        <taxon>Brassicales</taxon>
        <taxon>Brassicaceae</taxon>
        <taxon>Camelineae</taxon>
        <taxon>Camelina</taxon>
    </lineage>
</organism>
<dbReference type="PANTHER" id="PTHR12758:SF19">
    <property type="entry name" value="APOPTOSIS INHIBITOR 5"/>
    <property type="match status" value="1"/>
</dbReference>
<protein>
    <submittedName>
        <fullName evidence="10">Uncharacterized protein LOC104756754 isoform X3</fullName>
    </submittedName>
</protein>
<dbReference type="SMART" id="SM00809">
    <property type="entry name" value="Alpha_adaptinC2"/>
    <property type="match status" value="1"/>
</dbReference>
<name>A0ABM0WXT7_CAMSA</name>
<dbReference type="GeneID" id="104756754"/>
<proteinExistence type="inferred from homology"/>
<accession>A0ABM0WXT7</accession>
<evidence type="ECO:0000256" key="6">
    <source>
        <dbReference type="ARBA" id="ARBA00023034"/>
    </source>
</evidence>
<evidence type="ECO:0000256" key="4">
    <source>
        <dbReference type="ARBA" id="ARBA00022703"/>
    </source>
</evidence>
<dbReference type="RefSeq" id="XP_010477701.1">
    <property type="nucleotide sequence ID" value="XM_010479399.2"/>
</dbReference>
<keyword evidence="3" id="KW-0813">Transport</keyword>
<keyword evidence="5" id="KW-0653">Protein transport</keyword>
<feature type="region of interest" description="Disordered" evidence="7">
    <location>
        <begin position="731"/>
        <end position="797"/>
    </location>
</feature>
<feature type="region of interest" description="Disordered" evidence="7">
    <location>
        <begin position="493"/>
        <end position="519"/>
    </location>
</feature>
<dbReference type="InterPro" id="IPR008153">
    <property type="entry name" value="GAE_dom"/>
</dbReference>
<comment type="similarity">
    <text evidence="2">Belongs to the API5 family.</text>
</comment>
<dbReference type="Gene3D" id="2.60.40.1230">
    <property type="match status" value="1"/>
</dbReference>
<evidence type="ECO:0000259" key="8">
    <source>
        <dbReference type="PROSITE" id="PS50180"/>
    </source>
</evidence>
<dbReference type="InterPro" id="IPR016024">
    <property type="entry name" value="ARM-type_fold"/>
</dbReference>
<dbReference type="Pfam" id="PF02883">
    <property type="entry name" value="Alpha_adaptinC2"/>
    <property type="match status" value="1"/>
</dbReference>
<dbReference type="Proteomes" id="UP000694864">
    <property type="component" value="Chromosome 17"/>
</dbReference>
<feature type="domain" description="GAE" evidence="8">
    <location>
        <begin position="1041"/>
        <end position="1158"/>
    </location>
</feature>
<evidence type="ECO:0000313" key="10">
    <source>
        <dbReference type="RefSeq" id="XP_010477701.1"/>
    </source>
</evidence>
<evidence type="ECO:0000313" key="9">
    <source>
        <dbReference type="Proteomes" id="UP000694864"/>
    </source>
</evidence>
<dbReference type="InterPro" id="IPR008383">
    <property type="entry name" value="API5"/>
</dbReference>
<reference evidence="9" key="1">
    <citation type="journal article" date="2014" name="Nat. Commun.">
        <title>The emerging biofuel crop Camelina sativa retains a highly undifferentiated hexaploid genome structure.</title>
        <authorList>
            <person name="Kagale S."/>
            <person name="Koh C."/>
            <person name="Nixon J."/>
            <person name="Bollina V."/>
            <person name="Clarke W.E."/>
            <person name="Tuteja R."/>
            <person name="Spillane C."/>
            <person name="Robinson S.J."/>
            <person name="Links M.G."/>
            <person name="Clarke C."/>
            <person name="Higgins E.E."/>
            <person name="Huebert T."/>
            <person name="Sharpe A.G."/>
            <person name="Parkin I.A."/>
        </authorList>
    </citation>
    <scope>NUCLEOTIDE SEQUENCE [LARGE SCALE GENOMIC DNA]</scope>
    <source>
        <strain evidence="9">cv. DH55</strain>
    </source>
</reference>
<dbReference type="SUPFAM" id="SSF49348">
    <property type="entry name" value="Clathrin adaptor appendage domain"/>
    <property type="match status" value="1"/>
</dbReference>
<keyword evidence="4" id="KW-0053">Apoptosis</keyword>
<evidence type="ECO:0000256" key="3">
    <source>
        <dbReference type="ARBA" id="ARBA00022448"/>
    </source>
</evidence>
<dbReference type="InterPro" id="IPR008152">
    <property type="entry name" value="Clathrin_a/b/g-adaptin_app_Ig"/>
</dbReference>
<reference evidence="10" key="2">
    <citation type="submission" date="2025-08" db="UniProtKB">
        <authorList>
            <consortium name="RefSeq"/>
        </authorList>
    </citation>
    <scope>IDENTIFICATION</scope>
    <source>
        <tissue evidence="10">Leaf</tissue>
    </source>
</reference>